<organism evidence="2 3">
    <name type="scientific">Streptomyces natalensis ATCC 27448</name>
    <dbReference type="NCBI Taxonomy" id="1240678"/>
    <lineage>
        <taxon>Bacteria</taxon>
        <taxon>Bacillati</taxon>
        <taxon>Actinomycetota</taxon>
        <taxon>Actinomycetes</taxon>
        <taxon>Kitasatosporales</taxon>
        <taxon>Streptomycetaceae</taxon>
        <taxon>Streptomyces</taxon>
    </lineage>
</organism>
<feature type="coiled-coil region" evidence="1">
    <location>
        <begin position="5"/>
        <end position="53"/>
    </location>
</feature>
<sequence length="140" mass="15686">MKHLLDKIEARQQLVRETAGQLREQIALLTEQLAAAERTLERLDITRETMLELASEDGTEPPEPLPPGYREVLAAFEQTGYRLRAKEVCQTLGIGTEPRQTESIRAKLKRLVDRDILTEPEPGLFTLAQPAPATPDLNST</sequence>
<keyword evidence="1" id="KW-0175">Coiled coil</keyword>
<dbReference type="AlphaFoldDB" id="A0A0D7CNQ3"/>
<dbReference type="PATRIC" id="fig|1240678.4.peg.4033"/>
<evidence type="ECO:0000313" key="2">
    <source>
        <dbReference type="EMBL" id="KIZ17052.1"/>
    </source>
</evidence>
<proteinExistence type="predicted"/>
<protein>
    <submittedName>
        <fullName evidence="2">Uncharacterized protein</fullName>
    </submittedName>
</protein>
<accession>A0A0D7CNQ3</accession>
<reference evidence="2 3" key="1">
    <citation type="submission" date="2014-09" db="EMBL/GenBank/DDBJ databases">
        <title>Draft genome sequence of Streptomyces natalensis ATCC 27448, producer of the antifungal pimaricin.</title>
        <authorList>
            <person name="Mendes M.V."/>
            <person name="Beites T."/>
            <person name="Pires S."/>
            <person name="Santos C.L."/>
            <person name="Moradas-Ferreira P."/>
        </authorList>
    </citation>
    <scope>NUCLEOTIDE SEQUENCE [LARGE SCALE GENOMIC DNA]</scope>
    <source>
        <strain evidence="2 3">ATCC 27448</strain>
    </source>
</reference>
<dbReference type="EMBL" id="JRKI01000026">
    <property type="protein sequence ID" value="KIZ17052.1"/>
    <property type="molecule type" value="Genomic_DNA"/>
</dbReference>
<comment type="caution">
    <text evidence="2">The sequence shown here is derived from an EMBL/GenBank/DDBJ whole genome shotgun (WGS) entry which is preliminary data.</text>
</comment>
<evidence type="ECO:0000256" key="1">
    <source>
        <dbReference type="SAM" id="Coils"/>
    </source>
</evidence>
<gene>
    <name evidence="2" type="ORF">SNA_19135</name>
</gene>
<keyword evidence="3" id="KW-1185">Reference proteome</keyword>
<name>A0A0D7CNQ3_9ACTN</name>
<evidence type="ECO:0000313" key="3">
    <source>
        <dbReference type="Proteomes" id="UP000032458"/>
    </source>
</evidence>
<dbReference type="Proteomes" id="UP000032458">
    <property type="component" value="Unassembled WGS sequence"/>
</dbReference>
<dbReference type="RefSeq" id="WP_030062792.1">
    <property type="nucleotide sequence ID" value="NZ_JRKI01000026.1"/>
</dbReference>